<evidence type="ECO:0008006" key="4">
    <source>
        <dbReference type="Google" id="ProtNLM"/>
    </source>
</evidence>
<dbReference type="Proteomes" id="UP000766486">
    <property type="component" value="Unassembled WGS sequence"/>
</dbReference>
<comment type="caution">
    <text evidence="2">The sequence shown here is derived from an EMBL/GenBank/DDBJ whole genome shotgun (WGS) entry which is preliminary data.</text>
</comment>
<name>A0ABY6UCL7_BIOOC</name>
<gene>
    <name evidence="2" type="ORF">CLO192961_LOCUS215108</name>
</gene>
<evidence type="ECO:0000313" key="3">
    <source>
        <dbReference type="Proteomes" id="UP000766486"/>
    </source>
</evidence>
<keyword evidence="3" id="KW-1185">Reference proteome</keyword>
<dbReference type="EMBL" id="CABFNS010000772">
    <property type="protein sequence ID" value="VUC27600.1"/>
    <property type="molecule type" value="Genomic_DNA"/>
</dbReference>
<evidence type="ECO:0000256" key="1">
    <source>
        <dbReference type="SAM" id="SignalP"/>
    </source>
</evidence>
<reference evidence="2 3" key="1">
    <citation type="submission" date="2019-06" db="EMBL/GenBank/DDBJ databases">
        <authorList>
            <person name="Broberg M."/>
        </authorList>
    </citation>
    <scope>NUCLEOTIDE SEQUENCE [LARGE SCALE GENOMIC DNA]</scope>
</reference>
<protein>
    <recommendedName>
        <fullName evidence="4">Ecp2 effector protein domain-containing protein</fullName>
    </recommendedName>
</protein>
<sequence>MKLITLLLLLGASVLAAAGIPPYEIHYIFPAKNSNSTKAANSSKAINSSQAANSSAASLLHRRGDLTEKIPIPSGHTFCHDYAPAAKADYHAAINLLFESPQFFVPGKSVRYALYGDAVVYVCNPGNLNTGSLLEFMQAMDDIDAECGPSPGKRVLKAWSKYYGRGRRGQPICFLEGKLKNSMGGDTDLPNDLMDKVEAGCKSHVNGFASIFDDVKEEPLCYDSAAREGRMSRLRAQFPWYKRERDNDRDYELPRSGLGAPGL</sequence>
<keyword evidence="1" id="KW-0732">Signal</keyword>
<accession>A0ABY6UCL7</accession>
<feature type="signal peptide" evidence="1">
    <location>
        <begin position="1"/>
        <end position="19"/>
    </location>
</feature>
<proteinExistence type="predicted"/>
<evidence type="ECO:0000313" key="2">
    <source>
        <dbReference type="EMBL" id="VUC27600.1"/>
    </source>
</evidence>
<organism evidence="2 3">
    <name type="scientific">Bionectria ochroleuca</name>
    <name type="common">Gliocladium roseum</name>
    <dbReference type="NCBI Taxonomy" id="29856"/>
    <lineage>
        <taxon>Eukaryota</taxon>
        <taxon>Fungi</taxon>
        <taxon>Dikarya</taxon>
        <taxon>Ascomycota</taxon>
        <taxon>Pezizomycotina</taxon>
        <taxon>Sordariomycetes</taxon>
        <taxon>Hypocreomycetidae</taxon>
        <taxon>Hypocreales</taxon>
        <taxon>Bionectriaceae</taxon>
        <taxon>Clonostachys</taxon>
    </lineage>
</organism>
<feature type="chain" id="PRO_5047548629" description="Ecp2 effector protein domain-containing protein" evidence="1">
    <location>
        <begin position="20"/>
        <end position="263"/>
    </location>
</feature>